<accession>A0A2K9VD40</accession>
<proteinExistence type="predicted"/>
<protein>
    <submittedName>
        <fullName evidence="1">Uncharacterized protein</fullName>
    </submittedName>
</protein>
<evidence type="ECO:0000313" key="1">
    <source>
        <dbReference type="EMBL" id="AUV60119.1"/>
    </source>
</evidence>
<name>A0A2K9VD40_9CAUD</name>
<keyword evidence="2" id="KW-1185">Reference proteome</keyword>
<dbReference type="GeneID" id="54988900"/>
<reference evidence="1" key="1">
    <citation type="submission" date="2018-01" db="EMBL/GenBank/DDBJ databases">
        <title>Lactobacillus phages that infect wine-derived L. plantarum strains.</title>
        <authorList>
            <person name="Kyrkou I."/>
            <person name="Hestbjerg Hansen L."/>
        </authorList>
    </citation>
    <scope>NUCLEOTIDE SEQUENCE [LARGE SCALE GENOMIC DNA]</scope>
</reference>
<dbReference type="KEGG" id="vg:54988900"/>
<dbReference type="EMBL" id="MG765279">
    <property type="protein sequence ID" value="AUV60119.1"/>
    <property type="molecule type" value="Genomic_DNA"/>
</dbReference>
<dbReference type="RefSeq" id="YP_009798438.1">
    <property type="nucleotide sequence ID" value="NC_047926.1"/>
</dbReference>
<evidence type="ECO:0000313" key="2">
    <source>
        <dbReference type="Proteomes" id="UP000240377"/>
    </source>
</evidence>
<sequence>MWRINKMKIDYDNAKHDNDKYNTAKHDWKVGDIIQDDLVGGGLFMVSEVSIDDYVLYTLINLEEGRSLVCTNTVSELQQTYQEKGDMILDGTFKYIGGDDK</sequence>
<organism evidence="1 2">
    <name type="scientific">Lactobacillus phage Semele</name>
    <dbReference type="NCBI Taxonomy" id="2079433"/>
    <lineage>
        <taxon>Viruses</taxon>
        <taxon>Duplodnaviria</taxon>
        <taxon>Heunggongvirae</taxon>
        <taxon>Uroviricota</taxon>
        <taxon>Caudoviricetes</taxon>
        <taxon>Herelleviridae</taxon>
        <taxon>Harbinvirus</taxon>
        <taxon>Harbinvirus semele</taxon>
    </lineage>
</organism>
<dbReference type="Proteomes" id="UP000240377">
    <property type="component" value="Segment"/>
</dbReference>